<dbReference type="NCBIfam" id="TIGR00210">
    <property type="entry name" value="gltS"/>
    <property type="match status" value="1"/>
</dbReference>
<keyword evidence="1" id="KW-0406">Ion transport</keyword>
<dbReference type="PANTHER" id="PTHR36178:SF1">
    <property type="entry name" value="SODIUM_GLUTAMATE SYMPORTER"/>
    <property type="match status" value="1"/>
</dbReference>
<evidence type="ECO:0000256" key="1">
    <source>
        <dbReference type="HAMAP-Rule" id="MF_02062"/>
    </source>
</evidence>
<feature type="transmembrane region" description="Helical" evidence="1">
    <location>
        <begin position="165"/>
        <end position="188"/>
    </location>
</feature>
<feature type="transmembrane region" description="Helical" evidence="1">
    <location>
        <begin position="97"/>
        <end position="122"/>
    </location>
</feature>
<accession>A0A0P1I0L0</accession>
<evidence type="ECO:0000313" key="4">
    <source>
        <dbReference type="EMBL" id="CUJ83334.1"/>
    </source>
</evidence>
<dbReference type="PANTHER" id="PTHR36178">
    <property type="entry name" value="SLR0625 PROTEIN"/>
    <property type="match status" value="1"/>
</dbReference>
<dbReference type="EMBL" id="CYUD01000001">
    <property type="protein sequence ID" value="CUJ83334.1"/>
    <property type="molecule type" value="Genomic_DNA"/>
</dbReference>
<comment type="similarity">
    <text evidence="1">Belongs to the glutamate:Na(+) symporter (ESS) (TC 2.A.27) family.</text>
</comment>
<evidence type="ECO:0000256" key="3">
    <source>
        <dbReference type="SAM" id="MobiDB-lite"/>
    </source>
</evidence>
<feature type="region of interest" description="Disordered" evidence="3">
    <location>
        <begin position="197"/>
        <end position="220"/>
    </location>
</feature>
<dbReference type="GO" id="GO:0015813">
    <property type="term" value="P:L-glutamate transmembrane transport"/>
    <property type="evidence" value="ECO:0007669"/>
    <property type="project" value="UniProtKB-UniRule"/>
</dbReference>
<keyword evidence="5" id="KW-1185">Reference proteome</keyword>
<keyword evidence="1" id="KW-1003">Cell membrane</keyword>
<feature type="transmembrane region" description="Helical" evidence="1">
    <location>
        <begin position="67"/>
        <end position="85"/>
    </location>
</feature>
<keyword evidence="1" id="KW-0997">Cell inner membrane</keyword>
<keyword evidence="1" id="KW-0472">Membrane</keyword>
<dbReference type="RefSeq" id="WP_058279919.1">
    <property type="nucleotide sequence ID" value="NZ_CYUD01000001.1"/>
</dbReference>
<keyword evidence="1" id="KW-0813">Transport</keyword>
<keyword evidence="1" id="KW-0769">Symport</keyword>
<dbReference type="InterPro" id="IPR004445">
    <property type="entry name" value="GltS"/>
</dbReference>
<keyword evidence="1" id="KW-0029">Amino-acid transport</keyword>
<dbReference type="HAMAP" id="MF_02062">
    <property type="entry name" value="GltS"/>
    <property type="match status" value="1"/>
</dbReference>
<feature type="transmembrane region" description="Helical" evidence="1">
    <location>
        <begin position="346"/>
        <end position="370"/>
    </location>
</feature>
<name>A0A0P1I0L0_9RHOB</name>
<dbReference type="OrthoDB" id="4921038at2"/>
<reference evidence="5" key="1">
    <citation type="submission" date="2015-09" db="EMBL/GenBank/DDBJ databases">
        <authorList>
            <person name="Rodrigo-Torres L."/>
            <person name="Arahal D.R."/>
        </authorList>
    </citation>
    <scope>NUCLEOTIDE SEQUENCE [LARGE SCALE GENOMIC DNA]</scope>
    <source>
        <strain evidence="5">CECT 5091</strain>
    </source>
</reference>
<keyword evidence="1" id="KW-0812">Transmembrane</keyword>
<comment type="subcellular location">
    <subcellularLocation>
        <location evidence="1">Cell inner membrane</location>
        <topology evidence="1">Multi-pass membrane protein</topology>
    </subcellularLocation>
</comment>
<evidence type="ECO:0000256" key="2">
    <source>
        <dbReference type="NCBIfam" id="TIGR00210"/>
    </source>
</evidence>
<feature type="transmembrane region" description="Helical" evidence="1">
    <location>
        <begin position="226"/>
        <end position="244"/>
    </location>
</feature>
<dbReference type="GO" id="GO:0015501">
    <property type="term" value="F:glutamate:sodium symporter activity"/>
    <property type="evidence" value="ECO:0007669"/>
    <property type="project" value="UniProtKB-UniRule"/>
</dbReference>
<feature type="transmembrane region" description="Helical" evidence="1">
    <location>
        <begin position="6"/>
        <end position="23"/>
    </location>
</feature>
<keyword evidence="1" id="KW-1133">Transmembrane helix</keyword>
<gene>
    <name evidence="4" type="primary">gltS_1</name>
    <name evidence="1" type="synonym">gltS</name>
    <name evidence="4" type="ORF">RUE5091_00095</name>
</gene>
<proteinExistence type="inferred from homology"/>
<sequence>MAEPILVDSFIAVTLGIVVYFLGSRLTEQFEFLRKYSIPEPVSGGLLAALVTLGVVTVTGREVVYDLASRDSLLIYFFTTIGLNARFSDLIKGGPLLGLMLVLTIGYMFIQNGIGVVGASLFGLPSQAGVMMGTTSLIGGHGTAIAWGPVVEEQYAVAGAAELGIAAATIGLIMASLIGGPIASYLIARDQLEPSAKEKTAAANSNEEGSGMVASTDPTGGPTNPGMMRAILWTHLAIVIGFIADESLELTGANLPLFVPCLLSGILLANLMPRVFPKIKTPTGTASLQLLQDFSLAVFLSMSLMSMQLWTLAGSAGVLAFTMTLQAAAAAAFIIFVVYRTMGRNYFAGVMSAGFAGFALGATPTAIANMTAVTHKYGPSPLAFIVLPLVSAFFVDIANAFIIQLFVSNLP</sequence>
<feature type="transmembrane region" description="Helical" evidence="1">
    <location>
        <begin position="316"/>
        <end position="339"/>
    </location>
</feature>
<feature type="transmembrane region" description="Helical" evidence="1">
    <location>
        <begin position="250"/>
        <end position="269"/>
    </location>
</feature>
<dbReference type="AlphaFoldDB" id="A0A0P1I0L0"/>
<organism evidence="4 5">
    <name type="scientific">Ruegeria denitrificans</name>
    <dbReference type="NCBI Taxonomy" id="1715692"/>
    <lineage>
        <taxon>Bacteria</taxon>
        <taxon>Pseudomonadati</taxon>
        <taxon>Pseudomonadota</taxon>
        <taxon>Alphaproteobacteria</taxon>
        <taxon>Rhodobacterales</taxon>
        <taxon>Roseobacteraceae</taxon>
        <taxon>Ruegeria</taxon>
    </lineage>
</organism>
<dbReference type="GO" id="GO:0005886">
    <property type="term" value="C:plasma membrane"/>
    <property type="evidence" value="ECO:0007669"/>
    <property type="project" value="UniProtKB-SubCell"/>
</dbReference>
<feature type="transmembrane region" description="Helical" evidence="1">
    <location>
        <begin position="44"/>
        <end position="61"/>
    </location>
</feature>
<comment type="function">
    <text evidence="1">Catalyzes the sodium-dependent transport of glutamate.</text>
</comment>
<evidence type="ECO:0000313" key="5">
    <source>
        <dbReference type="Proteomes" id="UP000051260"/>
    </source>
</evidence>
<keyword evidence="1" id="KW-0915">Sodium</keyword>
<keyword evidence="1" id="KW-0739">Sodium transport</keyword>
<dbReference type="STRING" id="1715692.RUE5091_00095"/>
<protein>
    <recommendedName>
        <fullName evidence="1 2">Sodium/glutamate symporter</fullName>
    </recommendedName>
</protein>
<feature type="transmembrane region" description="Helical" evidence="1">
    <location>
        <begin position="382"/>
        <end position="407"/>
    </location>
</feature>
<dbReference type="Proteomes" id="UP000051260">
    <property type="component" value="Unassembled WGS sequence"/>
</dbReference>
<dbReference type="Pfam" id="PF03616">
    <property type="entry name" value="Glt_symporter"/>
    <property type="match status" value="1"/>
</dbReference>